<organism evidence="1 2">
    <name type="scientific">Penicillium atrosanguineum</name>
    <dbReference type="NCBI Taxonomy" id="1132637"/>
    <lineage>
        <taxon>Eukaryota</taxon>
        <taxon>Fungi</taxon>
        <taxon>Dikarya</taxon>
        <taxon>Ascomycota</taxon>
        <taxon>Pezizomycotina</taxon>
        <taxon>Eurotiomycetes</taxon>
        <taxon>Eurotiomycetidae</taxon>
        <taxon>Eurotiales</taxon>
        <taxon>Aspergillaceae</taxon>
        <taxon>Penicillium</taxon>
    </lineage>
</organism>
<dbReference type="PANTHER" id="PTHR43591:SF105">
    <property type="entry name" value="METHYLTRANSFERASE DOMAIN-CONTAINING PROTEIN-RELATED"/>
    <property type="match status" value="1"/>
</dbReference>
<comment type="caution">
    <text evidence="1">The sequence shown here is derived from an EMBL/GenBank/DDBJ whole genome shotgun (WGS) entry which is preliminary data.</text>
</comment>
<gene>
    <name evidence="1" type="ORF">N7476_000283</name>
</gene>
<dbReference type="CDD" id="cd02440">
    <property type="entry name" value="AdoMet_MTases"/>
    <property type="match status" value="1"/>
</dbReference>
<dbReference type="PANTHER" id="PTHR43591">
    <property type="entry name" value="METHYLTRANSFERASE"/>
    <property type="match status" value="1"/>
</dbReference>
<dbReference type="EMBL" id="JAPZBO010000001">
    <property type="protein sequence ID" value="KAJ5330500.1"/>
    <property type="molecule type" value="Genomic_DNA"/>
</dbReference>
<evidence type="ECO:0000313" key="1">
    <source>
        <dbReference type="EMBL" id="KAJ5330500.1"/>
    </source>
</evidence>
<accession>A0A9W9UDR8</accession>
<proteinExistence type="predicted"/>
<dbReference type="Pfam" id="PF13489">
    <property type="entry name" value="Methyltransf_23"/>
    <property type="match status" value="1"/>
</dbReference>
<evidence type="ECO:0000313" key="2">
    <source>
        <dbReference type="Proteomes" id="UP001147746"/>
    </source>
</evidence>
<dbReference type="AlphaFoldDB" id="A0A9W9UDR8"/>
<keyword evidence="2" id="KW-1185">Reference proteome</keyword>
<dbReference type="SUPFAM" id="SSF53335">
    <property type="entry name" value="S-adenosyl-L-methionine-dependent methyltransferases"/>
    <property type="match status" value="1"/>
</dbReference>
<sequence>MSDIIITPDPNVYLPSSGDYDPEDWRSETTSIASSLYKGFMENGRRYQTLRDSEYFSPSDERQFETYEMGHLACLLMNAKGPNPLFLSPVLSPKHVLDIGTGQGSWAVDVADMFPSAVVRGVDLFPPPVDWTPPNCILEVDDVLQPWTWSQKFDLIHLRHGIGAFTPDEWDSLYQQCYDNLEYGGWFEQIEMNICCECDDGSIPADNILYTWGPRFFATGEKLGKSLEVTKTMRSSIEKAGFIEVHEKETKWPIGAWPKDKSLKEAGMVNIQHWLAGMEGYSMYLLTKYGDPVPWTKEEVLVYVAEMRKALKNPRFHAYQRARRVWAKKQLPDQFLKAESPGS</sequence>
<dbReference type="InterPro" id="IPR029063">
    <property type="entry name" value="SAM-dependent_MTases_sf"/>
</dbReference>
<protein>
    <recommendedName>
        <fullName evidence="3">S-adenosyl-L-methionine-dependent methyltransferase</fullName>
    </recommendedName>
</protein>
<dbReference type="Gene3D" id="3.40.50.150">
    <property type="entry name" value="Vaccinia Virus protein VP39"/>
    <property type="match status" value="1"/>
</dbReference>
<reference evidence="1" key="2">
    <citation type="journal article" date="2023" name="IMA Fungus">
        <title>Comparative genomic study of the Penicillium genus elucidates a diverse pangenome and 15 lateral gene transfer events.</title>
        <authorList>
            <person name="Petersen C."/>
            <person name="Sorensen T."/>
            <person name="Nielsen M.R."/>
            <person name="Sondergaard T.E."/>
            <person name="Sorensen J.L."/>
            <person name="Fitzpatrick D.A."/>
            <person name="Frisvad J.C."/>
            <person name="Nielsen K.L."/>
        </authorList>
    </citation>
    <scope>NUCLEOTIDE SEQUENCE</scope>
    <source>
        <strain evidence="1">IBT 21472</strain>
    </source>
</reference>
<reference evidence="1" key="1">
    <citation type="submission" date="2022-12" db="EMBL/GenBank/DDBJ databases">
        <authorList>
            <person name="Petersen C."/>
        </authorList>
    </citation>
    <scope>NUCLEOTIDE SEQUENCE</scope>
    <source>
        <strain evidence="1">IBT 21472</strain>
    </source>
</reference>
<dbReference type="Proteomes" id="UP001147746">
    <property type="component" value="Unassembled WGS sequence"/>
</dbReference>
<name>A0A9W9UDR8_9EURO</name>
<evidence type="ECO:0008006" key="3">
    <source>
        <dbReference type="Google" id="ProtNLM"/>
    </source>
</evidence>
<dbReference type="GO" id="GO:0008168">
    <property type="term" value="F:methyltransferase activity"/>
    <property type="evidence" value="ECO:0007669"/>
    <property type="project" value="TreeGrafter"/>
</dbReference>